<evidence type="ECO:0000313" key="1">
    <source>
        <dbReference type="EnsemblMetazoa" id="tetur60g00070.1"/>
    </source>
</evidence>
<proteinExistence type="predicted"/>
<reference evidence="2" key="1">
    <citation type="submission" date="2011-08" db="EMBL/GenBank/DDBJ databases">
        <authorList>
            <person name="Rombauts S."/>
        </authorList>
    </citation>
    <scope>NUCLEOTIDE SEQUENCE</scope>
    <source>
        <strain evidence="2">London</strain>
    </source>
</reference>
<accession>T1L640</accession>
<dbReference type="EnsemblMetazoa" id="tetur60g00070.1">
    <property type="protein sequence ID" value="tetur60g00070.1"/>
    <property type="gene ID" value="tetur60g00070"/>
</dbReference>
<keyword evidence="2" id="KW-1185">Reference proteome</keyword>
<dbReference type="EMBL" id="CAEY01001613">
    <property type="status" value="NOT_ANNOTATED_CDS"/>
    <property type="molecule type" value="Genomic_DNA"/>
</dbReference>
<dbReference type="eggNOG" id="ENOG502S4EZ">
    <property type="taxonomic scope" value="Eukaryota"/>
</dbReference>
<dbReference type="AlphaFoldDB" id="T1L640"/>
<organism evidence="1 2">
    <name type="scientific">Tetranychus urticae</name>
    <name type="common">Two-spotted spider mite</name>
    <dbReference type="NCBI Taxonomy" id="32264"/>
    <lineage>
        <taxon>Eukaryota</taxon>
        <taxon>Metazoa</taxon>
        <taxon>Ecdysozoa</taxon>
        <taxon>Arthropoda</taxon>
        <taxon>Chelicerata</taxon>
        <taxon>Arachnida</taxon>
        <taxon>Acari</taxon>
        <taxon>Acariformes</taxon>
        <taxon>Trombidiformes</taxon>
        <taxon>Prostigmata</taxon>
        <taxon>Eleutherengona</taxon>
        <taxon>Raphignathae</taxon>
        <taxon>Tetranychoidea</taxon>
        <taxon>Tetranychidae</taxon>
        <taxon>Tetranychus</taxon>
    </lineage>
</organism>
<evidence type="ECO:0000313" key="2">
    <source>
        <dbReference type="Proteomes" id="UP000015104"/>
    </source>
</evidence>
<sequence length="88" mass="9969">MPTTEVNQDHFSDIPTIEGLRLSYESCFTCGVSWYDHHISLDCAECGGYALQRPCPECGGKCSSYWTRNCAISHEKRRATWEGKCLCK</sequence>
<dbReference type="HOGENOM" id="CLU_2471971_0_0_1"/>
<name>T1L640_TETUR</name>
<reference evidence="1" key="2">
    <citation type="submission" date="2015-06" db="UniProtKB">
        <authorList>
            <consortium name="EnsemblMetazoa"/>
        </authorList>
    </citation>
    <scope>IDENTIFICATION</scope>
</reference>
<protein>
    <submittedName>
        <fullName evidence="1">Uncharacterized protein</fullName>
    </submittedName>
</protein>
<dbReference type="Proteomes" id="UP000015104">
    <property type="component" value="Unassembled WGS sequence"/>
</dbReference>